<protein>
    <recommendedName>
        <fullName evidence="1">Protein-tyrosine-phosphatase-like N-terminal domain-containing protein</fullName>
    </recommendedName>
</protein>
<proteinExistence type="predicted"/>
<dbReference type="Proteomes" id="UP000586827">
    <property type="component" value="Unassembled WGS sequence"/>
</dbReference>
<dbReference type="AlphaFoldDB" id="A0A849BSN1"/>
<dbReference type="EMBL" id="JABELX010000003">
    <property type="protein sequence ID" value="NNH69632.1"/>
    <property type="molecule type" value="Genomic_DNA"/>
</dbReference>
<dbReference type="RefSeq" id="WP_157552457.1">
    <property type="nucleotide sequence ID" value="NZ_JABELX010000003.1"/>
</dbReference>
<dbReference type="Gene3D" id="1.10.8.1060">
    <property type="entry name" value="Corynebacterium glutamicum thioredoxin-dependent arsenate reductase, N-terminal domain"/>
    <property type="match status" value="1"/>
</dbReference>
<evidence type="ECO:0000313" key="2">
    <source>
        <dbReference type="EMBL" id="NNH69632.1"/>
    </source>
</evidence>
<accession>A0A849BSN1</accession>
<feature type="domain" description="Protein-tyrosine-phosphatase-like N-terminal" evidence="1">
    <location>
        <begin position="24"/>
        <end position="81"/>
    </location>
</feature>
<evidence type="ECO:0000259" key="1">
    <source>
        <dbReference type="Pfam" id="PF21234"/>
    </source>
</evidence>
<name>A0A849BSN1_9NOCA</name>
<sequence>MTHSPVEQFAHVRVEPPLDQELALRSAATRLLREFGDRVGEETVDNLLRTAYSRVATRAKVETFLPLLAERATREHLQTLAEAPSG</sequence>
<dbReference type="NCBIfam" id="NF046112">
    <property type="entry name" value="MSMEG_6209_Nter"/>
    <property type="match status" value="1"/>
</dbReference>
<dbReference type="Pfam" id="PF21234">
    <property type="entry name" value="Phosphatase-like_N"/>
    <property type="match status" value="1"/>
</dbReference>
<reference evidence="2 3" key="1">
    <citation type="submission" date="2020-05" db="EMBL/GenBank/DDBJ databases">
        <title>MicrobeNet Type strains.</title>
        <authorList>
            <person name="Nicholson A.C."/>
        </authorList>
    </citation>
    <scope>NUCLEOTIDE SEQUENCE [LARGE SCALE GENOMIC DNA]</scope>
    <source>
        <strain evidence="2 3">JCM 3224</strain>
    </source>
</reference>
<comment type="caution">
    <text evidence="2">The sequence shown here is derived from an EMBL/GenBank/DDBJ whole genome shotgun (WGS) entry which is preliminary data.</text>
</comment>
<evidence type="ECO:0000313" key="3">
    <source>
        <dbReference type="Proteomes" id="UP000586827"/>
    </source>
</evidence>
<gene>
    <name evidence="2" type="ORF">HLB23_07085</name>
</gene>
<keyword evidence="3" id="KW-1185">Reference proteome</keyword>
<dbReference type="InterPro" id="IPR048716">
    <property type="entry name" value="Phosphatase-like_N"/>
</dbReference>
<organism evidence="2 3">
    <name type="scientific">Nocardia uniformis</name>
    <dbReference type="NCBI Taxonomy" id="53432"/>
    <lineage>
        <taxon>Bacteria</taxon>
        <taxon>Bacillati</taxon>
        <taxon>Actinomycetota</taxon>
        <taxon>Actinomycetes</taxon>
        <taxon>Mycobacteriales</taxon>
        <taxon>Nocardiaceae</taxon>
        <taxon>Nocardia</taxon>
    </lineage>
</organism>